<dbReference type="Proteomes" id="UP000783588">
    <property type="component" value="Unassembled WGS sequence"/>
</dbReference>
<proteinExistence type="predicted"/>
<name>A0ABS6ERY3_9FIRM</name>
<dbReference type="EMBL" id="JAHLQI010000003">
    <property type="protein sequence ID" value="MBU5490461.1"/>
    <property type="molecule type" value="Genomic_DNA"/>
</dbReference>
<evidence type="ECO:0000313" key="2">
    <source>
        <dbReference type="EMBL" id="MBU5490461.1"/>
    </source>
</evidence>
<keyword evidence="1" id="KW-1133">Transmembrane helix</keyword>
<evidence type="ECO:0008006" key="4">
    <source>
        <dbReference type="Google" id="ProtNLM"/>
    </source>
</evidence>
<feature type="transmembrane region" description="Helical" evidence="1">
    <location>
        <begin position="20"/>
        <end position="49"/>
    </location>
</feature>
<keyword evidence="3" id="KW-1185">Reference proteome</keyword>
<keyword evidence="1" id="KW-0472">Membrane</keyword>
<organism evidence="2 3">
    <name type="scientific">Butyricicoccus intestinisimiae</name>
    <dbReference type="NCBI Taxonomy" id="2841509"/>
    <lineage>
        <taxon>Bacteria</taxon>
        <taxon>Bacillati</taxon>
        <taxon>Bacillota</taxon>
        <taxon>Clostridia</taxon>
        <taxon>Eubacteriales</taxon>
        <taxon>Butyricicoccaceae</taxon>
        <taxon>Butyricicoccus</taxon>
    </lineage>
</organism>
<reference evidence="2 3" key="1">
    <citation type="submission" date="2021-06" db="EMBL/GenBank/DDBJ databases">
        <authorList>
            <person name="Sun Q."/>
            <person name="Li D."/>
        </authorList>
    </citation>
    <scope>NUCLEOTIDE SEQUENCE [LARGE SCALE GENOMIC DNA]</scope>
    <source>
        <strain evidence="2 3">MSJd-7</strain>
    </source>
</reference>
<evidence type="ECO:0000313" key="3">
    <source>
        <dbReference type="Proteomes" id="UP000783588"/>
    </source>
</evidence>
<sequence length="70" mass="7873">MENMLGFMNSGFYTAMQYLSILLNFVLIVALIVLIIVGIRFVLILSAVLKKRIQTQKLPPDTSSEDNTPE</sequence>
<accession>A0ABS6ERY3</accession>
<gene>
    <name evidence="2" type="ORF">KQI75_07490</name>
</gene>
<comment type="caution">
    <text evidence="2">The sequence shown here is derived from an EMBL/GenBank/DDBJ whole genome shotgun (WGS) entry which is preliminary data.</text>
</comment>
<keyword evidence="1" id="KW-0812">Transmembrane</keyword>
<protein>
    <recommendedName>
        <fullName evidence="4">Oxaloacetate decarboxylase</fullName>
    </recommendedName>
</protein>
<evidence type="ECO:0000256" key="1">
    <source>
        <dbReference type="SAM" id="Phobius"/>
    </source>
</evidence>
<dbReference type="RefSeq" id="WP_216470117.1">
    <property type="nucleotide sequence ID" value="NZ_JAHLQI010000003.1"/>
</dbReference>